<evidence type="ECO:0000256" key="2">
    <source>
        <dbReference type="ARBA" id="ARBA00022908"/>
    </source>
</evidence>
<dbReference type="SUPFAM" id="SSF56349">
    <property type="entry name" value="DNA breaking-rejoining enzymes"/>
    <property type="match status" value="1"/>
</dbReference>
<accession>A0A4R2LF06</accession>
<dbReference type="InterPro" id="IPR044068">
    <property type="entry name" value="CB"/>
</dbReference>
<reference evidence="8 9" key="1">
    <citation type="submission" date="2019-03" db="EMBL/GenBank/DDBJ databases">
        <title>Genomic Encyclopedia of Type Strains, Phase IV (KMG-IV): sequencing the most valuable type-strain genomes for metagenomic binning, comparative biology and taxonomic classification.</title>
        <authorList>
            <person name="Goeker M."/>
        </authorList>
    </citation>
    <scope>NUCLEOTIDE SEQUENCE [LARGE SCALE GENOMIC DNA]</scope>
    <source>
        <strain evidence="8 9">DSM 25287</strain>
    </source>
</reference>
<dbReference type="InterPro" id="IPR002104">
    <property type="entry name" value="Integrase_catalytic"/>
</dbReference>
<dbReference type="Gene3D" id="1.10.443.10">
    <property type="entry name" value="Intergrase catalytic core"/>
    <property type="match status" value="1"/>
</dbReference>
<comment type="caution">
    <text evidence="8">The sequence shown here is derived from an EMBL/GenBank/DDBJ whole genome shotgun (WGS) entry which is preliminary data.</text>
</comment>
<proteinExistence type="inferred from homology"/>
<evidence type="ECO:0000259" key="6">
    <source>
        <dbReference type="PROSITE" id="PS51898"/>
    </source>
</evidence>
<dbReference type="InterPro" id="IPR013762">
    <property type="entry name" value="Integrase-like_cat_sf"/>
</dbReference>
<name>A0A4R2LF06_9GAMM</name>
<evidence type="ECO:0000256" key="1">
    <source>
        <dbReference type="ARBA" id="ARBA00008857"/>
    </source>
</evidence>
<dbReference type="PROSITE" id="PS51898">
    <property type="entry name" value="TYR_RECOMBINASE"/>
    <property type="match status" value="1"/>
</dbReference>
<dbReference type="InterPro" id="IPR050090">
    <property type="entry name" value="Tyrosine_recombinase_XerCD"/>
</dbReference>
<organism evidence="8 9">
    <name type="scientific">Plasticicumulans lactativorans</name>
    <dbReference type="NCBI Taxonomy" id="1133106"/>
    <lineage>
        <taxon>Bacteria</taxon>
        <taxon>Pseudomonadati</taxon>
        <taxon>Pseudomonadota</taxon>
        <taxon>Gammaproteobacteria</taxon>
        <taxon>Candidatus Competibacteraceae</taxon>
        <taxon>Plasticicumulans</taxon>
    </lineage>
</organism>
<evidence type="ECO:0000259" key="7">
    <source>
        <dbReference type="PROSITE" id="PS51900"/>
    </source>
</evidence>
<dbReference type="InterPro" id="IPR011946">
    <property type="entry name" value="Integrase_integron-type"/>
</dbReference>
<protein>
    <submittedName>
        <fullName evidence="8">Integron integrase</fullName>
    </submittedName>
</protein>
<evidence type="ECO:0000256" key="5">
    <source>
        <dbReference type="PROSITE-ProRule" id="PRU01248"/>
    </source>
</evidence>
<keyword evidence="9" id="KW-1185">Reference proteome</keyword>
<dbReference type="PANTHER" id="PTHR30349">
    <property type="entry name" value="PHAGE INTEGRASE-RELATED"/>
    <property type="match status" value="1"/>
</dbReference>
<dbReference type="Gene3D" id="1.10.150.130">
    <property type="match status" value="1"/>
</dbReference>
<dbReference type="GO" id="GO:0015074">
    <property type="term" value="P:DNA integration"/>
    <property type="evidence" value="ECO:0007669"/>
    <property type="project" value="UniProtKB-KW"/>
</dbReference>
<feature type="domain" description="Core-binding (CB)" evidence="7">
    <location>
        <begin position="5"/>
        <end position="92"/>
    </location>
</feature>
<dbReference type="GO" id="GO:0006310">
    <property type="term" value="P:DNA recombination"/>
    <property type="evidence" value="ECO:0007669"/>
    <property type="project" value="UniProtKB-KW"/>
</dbReference>
<feature type="domain" description="Tyr recombinase" evidence="6">
    <location>
        <begin position="110"/>
        <end position="318"/>
    </location>
</feature>
<dbReference type="Pfam" id="PF00589">
    <property type="entry name" value="Phage_integrase"/>
    <property type="match status" value="1"/>
</dbReference>
<dbReference type="Pfam" id="PF13495">
    <property type="entry name" value="Phage_int_SAM_4"/>
    <property type="match status" value="1"/>
</dbReference>
<comment type="similarity">
    <text evidence="1">Belongs to the 'phage' integrase family.</text>
</comment>
<dbReference type="Proteomes" id="UP000295765">
    <property type="component" value="Unassembled WGS sequence"/>
</dbReference>
<gene>
    <name evidence="8" type="ORF">EV699_10225</name>
</gene>
<keyword evidence="4" id="KW-0233">DNA recombination</keyword>
<dbReference type="InterPro" id="IPR011010">
    <property type="entry name" value="DNA_brk_join_enz"/>
</dbReference>
<evidence type="ECO:0000313" key="9">
    <source>
        <dbReference type="Proteomes" id="UP000295765"/>
    </source>
</evidence>
<dbReference type="OrthoDB" id="9801717at2"/>
<sequence length="318" mass="36156">MVSDETLPEPLPRLLEQYRVRIRNKHYSLRTEQAYTSWVRQFVQFNGGRPPQELGTAEVQAFLSYLMSTRHVSPSTHQQALSALLFLYREILGDQRPWLDALDRPKKPLRLPVVLTAEEVQRVLAAMRGTHRLMARLLYGTGMRLMECTRLRVRDLDFTAGEVTVRDAAGDKDRVTILPDNLVEPLQEYLRGVRRVFDADRAADRPGVYLPEAVERRQPSAGRTWPWFWVFPARRPTLDPASGVERRPHTHEQALQRAVKRAVVQTGIGKPATTHALRHAFAVHLLQSGYDIRMVQALLGHSDPAATAIYLQVLGHGA</sequence>
<dbReference type="NCBIfam" id="TIGR02249">
    <property type="entry name" value="integrase_gron"/>
    <property type="match status" value="1"/>
</dbReference>
<dbReference type="InterPro" id="IPR010998">
    <property type="entry name" value="Integrase_recombinase_N"/>
</dbReference>
<evidence type="ECO:0000313" key="8">
    <source>
        <dbReference type="EMBL" id="TCO83327.1"/>
    </source>
</evidence>
<dbReference type="PROSITE" id="PS51900">
    <property type="entry name" value="CB"/>
    <property type="match status" value="1"/>
</dbReference>
<dbReference type="PANTHER" id="PTHR30349:SF64">
    <property type="entry name" value="PROPHAGE INTEGRASE INTD-RELATED"/>
    <property type="match status" value="1"/>
</dbReference>
<dbReference type="InterPro" id="IPR004107">
    <property type="entry name" value="Integrase_SAM-like_N"/>
</dbReference>
<keyword evidence="3 5" id="KW-0238">DNA-binding</keyword>
<evidence type="ECO:0000256" key="4">
    <source>
        <dbReference type="ARBA" id="ARBA00023172"/>
    </source>
</evidence>
<dbReference type="RefSeq" id="WP_132538172.1">
    <property type="nucleotide sequence ID" value="NZ_SLWY01000002.1"/>
</dbReference>
<evidence type="ECO:0000256" key="3">
    <source>
        <dbReference type="ARBA" id="ARBA00023125"/>
    </source>
</evidence>
<dbReference type="EMBL" id="SLWY01000002">
    <property type="protein sequence ID" value="TCO83327.1"/>
    <property type="molecule type" value="Genomic_DNA"/>
</dbReference>
<dbReference type="GO" id="GO:0003677">
    <property type="term" value="F:DNA binding"/>
    <property type="evidence" value="ECO:0007669"/>
    <property type="project" value="UniProtKB-UniRule"/>
</dbReference>
<keyword evidence="2" id="KW-0229">DNA integration</keyword>
<dbReference type="AlphaFoldDB" id="A0A4R2LF06"/>